<dbReference type="GO" id="GO:0004497">
    <property type="term" value="F:monooxygenase activity"/>
    <property type="evidence" value="ECO:0007669"/>
    <property type="project" value="UniProtKB-KW"/>
</dbReference>
<dbReference type="GO" id="GO:0071949">
    <property type="term" value="F:FAD binding"/>
    <property type="evidence" value="ECO:0007669"/>
    <property type="project" value="InterPro"/>
</dbReference>
<accession>A0A1U9UWZ2</accession>
<keyword evidence="4" id="KW-0503">Monooxygenase</keyword>
<protein>
    <submittedName>
        <fullName evidence="4">Monooxygenase</fullName>
    </submittedName>
</protein>
<dbReference type="EMBL" id="CP017758">
    <property type="protein sequence ID" value="AQV96927.1"/>
    <property type="molecule type" value="Genomic_DNA"/>
</dbReference>
<dbReference type="Gene3D" id="3.30.9.20">
    <property type="match status" value="1"/>
</dbReference>
<dbReference type="PANTHER" id="PTHR43476">
    <property type="entry name" value="3-(3-HYDROXY-PHENYL)PROPIONATE/3-HYDROXYCINNAMIC ACID HYDROXYLASE"/>
    <property type="match status" value="1"/>
</dbReference>
<dbReference type="RefSeq" id="WP_078199320.1">
    <property type="nucleotide sequence ID" value="NZ_CP017758.1"/>
</dbReference>
<evidence type="ECO:0000313" key="4">
    <source>
        <dbReference type="EMBL" id="AQV96927.1"/>
    </source>
</evidence>
<dbReference type="InterPro" id="IPR002938">
    <property type="entry name" value="FAD-bd"/>
</dbReference>
<dbReference type="PANTHER" id="PTHR43476:SF4">
    <property type="entry name" value="BLR0106 PROTEIN"/>
    <property type="match status" value="1"/>
</dbReference>
<evidence type="ECO:0000256" key="2">
    <source>
        <dbReference type="ARBA" id="ARBA00023027"/>
    </source>
</evidence>
<evidence type="ECO:0000313" key="5">
    <source>
        <dbReference type="Proteomes" id="UP000189627"/>
    </source>
</evidence>
<feature type="domain" description="FAD-binding" evidence="3">
    <location>
        <begin position="2"/>
        <end position="319"/>
    </location>
</feature>
<dbReference type="AlphaFoldDB" id="A0A1U9UWZ2"/>
<dbReference type="InterPro" id="IPR050631">
    <property type="entry name" value="PheA/TfdB_FAD_monoxygenase"/>
</dbReference>
<dbReference type="SUPFAM" id="SSF51905">
    <property type="entry name" value="FAD/NAD(P)-binding domain"/>
    <property type="match status" value="1"/>
</dbReference>
<dbReference type="InterPro" id="IPR036188">
    <property type="entry name" value="FAD/NAD-bd_sf"/>
</dbReference>
<dbReference type="Proteomes" id="UP000189627">
    <property type="component" value="Chromosome 2"/>
</dbReference>
<organism evidence="4 5">
    <name type="scientific">Cupriavidus necator</name>
    <name type="common">Alcaligenes eutrophus</name>
    <name type="synonym">Ralstonia eutropha</name>
    <dbReference type="NCBI Taxonomy" id="106590"/>
    <lineage>
        <taxon>Bacteria</taxon>
        <taxon>Pseudomonadati</taxon>
        <taxon>Pseudomonadota</taxon>
        <taxon>Betaproteobacteria</taxon>
        <taxon>Burkholderiales</taxon>
        <taxon>Burkholderiaceae</taxon>
        <taxon>Cupriavidus</taxon>
    </lineage>
</organism>
<name>A0A1U9UWZ2_CUPNE</name>
<evidence type="ECO:0000259" key="3">
    <source>
        <dbReference type="Pfam" id="PF01494"/>
    </source>
</evidence>
<proteinExistence type="predicted"/>
<dbReference type="Gene3D" id="3.50.50.60">
    <property type="entry name" value="FAD/NAD(P)-binding domain"/>
    <property type="match status" value="1"/>
</dbReference>
<dbReference type="Pfam" id="PF01494">
    <property type="entry name" value="FAD_binding_3"/>
    <property type="match status" value="1"/>
</dbReference>
<dbReference type="KEGG" id="cuh:BJN34_23995"/>
<keyword evidence="1" id="KW-0560">Oxidoreductase</keyword>
<sequence>MNVVVIGGGPAGLYFSLLLKQRHPEDHIVVHERNEAGATYGWGVVFSDIALSFLEDADPAFFRKFTAHHQRCDYMEVTHRGVRVPLHNNHFSRTSRIDLLRVLQEACAEAGVEIHYGSRVSDPAELPDADIIVAADGVNSEVRTRLAEHFRPSFDVRRNKFAWYGTHQLFHPVSLIFRETEYGAFIAHAYQYSDTLSTFLVEVDPDTWHRAGLDTATEEESRAFCEQVFAEDLGGHSLLGNRSNWFQASVVGNEHWSHGKVVLLGDALRSVHFSLGSGTRMAMQDAIALCDAVCAHRDEVPAALQAFESSRRDASAKFQDAARRSLDWYESVDSKMHLDPVAFAYDYMLRTGRVTHEDLHQRDPEFIARVEAGGYHQPNATPAAV</sequence>
<reference evidence="5" key="1">
    <citation type="submission" date="2017-02" db="EMBL/GenBank/DDBJ databases">
        <title>Complete genome sequence of Cupriavidus necator strain NH9, a 3-chlorobenzoate degrader.</title>
        <authorList>
            <person name="Moriuchi R."/>
            <person name="Dohra H."/>
            <person name="Ogawa N."/>
        </authorList>
    </citation>
    <scope>NUCLEOTIDE SEQUENCE [LARGE SCALE GENOMIC DNA]</scope>
    <source>
        <strain evidence="5">NH9</strain>
    </source>
</reference>
<evidence type="ECO:0000256" key="1">
    <source>
        <dbReference type="ARBA" id="ARBA00023002"/>
    </source>
</evidence>
<dbReference type="OrthoDB" id="8985337at2"/>
<dbReference type="PRINTS" id="PR00420">
    <property type="entry name" value="RNGMNOXGNASE"/>
</dbReference>
<keyword evidence="2" id="KW-0520">NAD</keyword>
<gene>
    <name evidence="4" type="ORF">BJN34_23995</name>
</gene>